<dbReference type="InterPro" id="IPR036691">
    <property type="entry name" value="Endo/exonu/phosph_ase_sf"/>
</dbReference>
<dbReference type="InterPro" id="IPR000477">
    <property type="entry name" value="RT_dom"/>
</dbReference>
<gene>
    <name evidence="2" type="ORF">LUZ62_061197</name>
</gene>
<dbReference type="CDD" id="cd01650">
    <property type="entry name" value="RT_nLTR_like"/>
    <property type="match status" value="1"/>
</dbReference>
<dbReference type="InterPro" id="IPR043502">
    <property type="entry name" value="DNA/RNA_pol_sf"/>
</dbReference>
<dbReference type="SUPFAM" id="SSF56672">
    <property type="entry name" value="DNA/RNA polymerases"/>
    <property type="match status" value="1"/>
</dbReference>
<protein>
    <recommendedName>
        <fullName evidence="1">Reverse transcriptase domain-containing protein</fullName>
    </recommendedName>
</protein>
<dbReference type="PANTHER" id="PTHR33116">
    <property type="entry name" value="REVERSE TRANSCRIPTASE ZINC-BINDING DOMAIN-CONTAINING PROTEIN-RELATED-RELATED"/>
    <property type="match status" value="1"/>
</dbReference>
<dbReference type="PROSITE" id="PS50878">
    <property type="entry name" value="RT_POL"/>
    <property type="match status" value="1"/>
</dbReference>
<dbReference type="Proteomes" id="UP001140206">
    <property type="component" value="Chromosome 3"/>
</dbReference>
<dbReference type="SUPFAM" id="SSF56219">
    <property type="entry name" value="DNase I-like"/>
    <property type="match status" value="1"/>
</dbReference>
<accession>A0AAV8EBJ4</accession>
<evidence type="ECO:0000313" key="3">
    <source>
        <dbReference type="Proteomes" id="UP001140206"/>
    </source>
</evidence>
<dbReference type="EMBL" id="JAMFTS010000003">
    <property type="protein sequence ID" value="KAJ4776940.1"/>
    <property type="molecule type" value="Genomic_DNA"/>
</dbReference>
<reference evidence="2" key="1">
    <citation type="submission" date="2022-08" db="EMBL/GenBank/DDBJ databases">
        <authorList>
            <person name="Marques A."/>
        </authorList>
    </citation>
    <scope>NUCLEOTIDE SEQUENCE</scope>
    <source>
        <strain evidence="2">RhyPub2mFocal</strain>
        <tissue evidence="2">Leaves</tissue>
    </source>
</reference>
<comment type="caution">
    <text evidence="2">The sequence shown here is derived from an EMBL/GenBank/DDBJ whole genome shotgun (WGS) entry which is preliminary data.</text>
</comment>
<feature type="domain" description="Reverse transcriptase" evidence="1">
    <location>
        <begin position="482"/>
        <end position="763"/>
    </location>
</feature>
<dbReference type="AlphaFoldDB" id="A0AAV8EBJ4"/>
<evidence type="ECO:0000313" key="2">
    <source>
        <dbReference type="EMBL" id="KAJ4776940.1"/>
    </source>
</evidence>
<sequence length="929" mass="106262">MNLLAWNCCGSGGHATIPNLARYLHATRAKIAFISETRANVRCSEQRIRRLPLKNSEIVPAVGKWGGLWLLWDDEVSVTILERSHFFLFVVVREHPLAQPCTLGAVYGDPHDRVTEYIWERVEFYANEYGSPLCIFGDLNSVVGLHEKFGGSAKDKRKHKRFRSMINRTQLVDLGYHGCAYTWSNHRPCATLIQQRLDRAMASTTWVTLYPEAKVYHLPKANSDHVPILLCTKPDRERGLRTFKAENWWLHAEGFDEVCKRALVTQNLDHSWDWEGMQHRLKNEVKGWLKTTTQPSHELALIEAQLLELQYAIPDDSWHDKFKELQSKYNHCLLLVEAYWAQRSRIRWAVEGDNNTAFFHATVASRRRRNSIHAILGEGDDIITDRTMVRRAFVEHYKNIFISAHEASTGSPAFSFAFVSCLPELNPSERELLGIQPTEQEITAALFAIHPDRASGLDGMNGRLVQRQWEFFRPYVLNYVTSFFATSQLDPKMARANVVLVPKKEGPKHVSDYRPISVCNLVYKIISKILSTRMKPIMSKLVTANQCAFVPGRIISDNILLLRELMHTFSSSSFNRQAFCFKCDLSKAFDRMEWHFVVRVLQLYGFPPIFVSWINVCISSASFAILINGSADGFITPTRGLRQGCALSPYLFILCMDVLNRMLDYKVHSDLIRGLTISRNAPPITTILYDDDLLVCGLAEQQEVQQVKDTVEDFCAMSGQKIGIEKSRIWFSKRTGEDMKQYCMQMFEATQGENDHTYLGVPIMPTRISHYDYLIDKVTAKLHVWKAKLLSPAAKITLIKAVVEPMVLYSMGAGPITDSVLQRINLKVRAFFWNTGEKNRMRLVNWDKITVPKAEGGLGLRGITLLNKAMAMKMLWRLVSKECEQSLWVRVLNAKYLSRTCIWLATVPTRCTKLWVAILQAREALRANV</sequence>
<dbReference type="Gene3D" id="3.60.10.10">
    <property type="entry name" value="Endonuclease/exonuclease/phosphatase"/>
    <property type="match status" value="1"/>
</dbReference>
<proteinExistence type="predicted"/>
<organism evidence="2 3">
    <name type="scientific">Rhynchospora pubera</name>
    <dbReference type="NCBI Taxonomy" id="906938"/>
    <lineage>
        <taxon>Eukaryota</taxon>
        <taxon>Viridiplantae</taxon>
        <taxon>Streptophyta</taxon>
        <taxon>Embryophyta</taxon>
        <taxon>Tracheophyta</taxon>
        <taxon>Spermatophyta</taxon>
        <taxon>Magnoliopsida</taxon>
        <taxon>Liliopsida</taxon>
        <taxon>Poales</taxon>
        <taxon>Cyperaceae</taxon>
        <taxon>Cyperoideae</taxon>
        <taxon>Rhynchosporeae</taxon>
        <taxon>Rhynchospora</taxon>
    </lineage>
</organism>
<evidence type="ECO:0000259" key="1">
    <source>
        <dbReference type="PROSITE" id="PS50878"/>
    </source>
</evidence>
<dbReference type="Pfam" id="PF00078">
    <property type="entry name" value="RVT_1"/>
    <property type="match status" value="1"/>
</dbReference>
<dbReference type="PANTHER" id="PTHR33116:SF78">
    <property type="entry name" value="OS12G0587133 PROTEIN"/>
    <property type="match status" value="1"/>
</dbReference>
<name>A0AAV8EBJ4_9POAL</name>
<keyword evidence="3" id="KW-1185">Reference proteome</keyword>